<dbReference type="RefSeq" id="WP_116762499.1">
    <property type="nucleotide sequence ID" value="NZ_QCZH01000007.1"/>
</dbReference>
<organism evidence="2 3">
    <name type="scientific">Flavobacterium laiguense</name>
    <dbReference type="NCBI Taxonomy" id="2169409"/>
    <lineage>
        <taxon>Bacteria</taxon>
        <taxon>Pseudomonadati</taxon>
        <taxon>Bacteroidota</taxon>
        <taxon>Flavobacteriia</taxon>
        <taxon>Flavobacteriales</taxon>
        <taxon>Flavobacteriaceae</taxon>
        <taxon>Flavobacterium</taxon>
    </lineage>
</organism>
<accession>A0A2U1JVS0</accession>
<reference evidence="2 3" key="1">
    <citation type="submission" date="2018-04" db="EMBL/GenBank/DDBJ databases">
        <title>Flavobacterium sp. nov., isolated from glacier ice.</title>
        <authorList>
            <person name="Liu Q."/>
            <person name="Xin Y.-H."/>
        </authorList>
    </citation>
    <scope>NUCLEOTIDE SEQUENCE [LARGE SCALE GENOMIC DNA]</scope>
    <source>
        <strain evidence="2 3">LB2P30</strain>
    </source>
</reference>
<keyword evidence="3" id="KW-1185">Reference proteome</keyword>
<evidence type="ECO:0000313" key="2">
    <source>
        <dbReference type="EMBL" id="PWA09310.1"/>
    </source>
</evidence>
<dbReference type="EMBL" id="QCZH01000007">
    <property type="protein sequence ID" value="PWA09310.1"/>
    <property type="molecule type" value="Genomic_DNA"/>
</dbReference>
<dbReference type="AlphaFoldDB" id="A0A2U1JVS0"/>
<sequence length="99" mass="11458">MSKHQFTDQKNLNHFTNSISNKIQNGFVIVERNDKYPFTVLVKEGIKVDHRLNFLVTCATLGIWLLPWLYLSQVSSKAKQILIAIDEEGNVFEQNCYRG</sequence>
<dbReference type="OrthoDB" id="1361771at2"/>
<keyword evidence="1" id="KW-0812">Transmembrane</keyword>
<keyword evidence="1" id="KW-1133">Transmembrane helix</keyword>
<gene>
    <name evidence="2" type="ORF">DB891_08455</name>
</gene>
<keyword evidence="1" id="KW-0472">Membrane</keyword>
<proteinExistence type="predicted"/>
<evidence type="ECO:0000313" key="3">
    <source>
        <dbReference type="Proteomes" id="UP000245618"/>
    </source>
</evidence>
<feature type="transmembrane region" description="Helical" evidence="1">
    <location>
        <begin position="52"/>
        <end position="71"/>
    </location>
</feature>
<protein>
    <submittedName>
        <fullName evidence="2">Uncharacterized protein</fullName>
    </submittedName>
</protein>
<evidence type="ECO:0000256" key="1">
    <source>
        <dbReference type="SAM" id="Phobius"/>
    </source>
</evidence>
<name>A0A2U1JVS0_9FLAO</name>
<dbReference type="Proteomes" id="UP000245618">
    <property type="component" value="Unassembled WGS sequence"/>
</dbReference>
<comment type="caution">
    <text evidence="2">The sequence shown here is derived from an EMBL/GenBank/DDBJ whole genome shotgun (WGS) entry which is preliminary data.</text>
</comment>